<comment type="caution">
    <text evidence="1">The sequence shown here is derived from an EMBL/GenBank/DDBJ whole genome shotgun (WGS) entry which is preliminary data.</text>
</comment>
<protein>
    <submittedName>
        <fullName evidence="1">Uncharacterized protein</fullName>
    </submittedName>
</protein>
<dbReference type="AlphaFoldDB" id="A0A8T1V3C2"/>
<organism evidence="1 2">
    <name type="scientific">Phytophthora pseudosyringae</name>
    <dbReference type="NCBI Taxonomy" id="221518"/>
    <lineage>
        <taxon>Eukaryota</taxon>
        <taxon>Sar</taxon>
        <taxon>Stramenopiles</taxon>
        <taxon>Oomycota</taxon>
        <taxon>Peronosporomycetes</taxon>
        <taxon>Peronosporales</taxon>
        <taxon>Peronosporaceae</taxon>
        <taxon>Phytophthora</taxon>
    </lineage>
</organism>
<reference evidence="1" key="1">
    <citation type="submission" date="2021-02" db="EMBL/GenBank/DDBJ databases">
        <authorList>
            <person name="Palmer J.M."/>
        </authorList>
    </citation>
    <scope>NUCLEOTIDE SEQUENCE</scope>
    <source>
        <strain evidence="1">SCRP734</strain>
    </source>
</reference>
<name>A0A8T1V3C2_9STRA</name>
<accession>A0A8T1V3C2</accession>
<proteinExistence type="predicted"/>
<keyword evidence="2" id="KW-1185">Reference proteome</keyword>
<gene>
    <name evidence="1" type="ORF">PHYPSEUDO_001182</name>
</gene>
<dbReference type="OrthoDB" id="442731at2759"/>
<sequence length="231" mass="23869">MLSESISVTFTGPGAVTTAVNATVAVTYTGGGIFIIALSQSREIIPSSQLFTSWSVVNNVPPLDIKPAIADPASFTPEFSTLSLIPESAAVRAVVDEAFVFTVVARDTFSNKLGGEDYCTLLVLLPQAPSGNAQTDVSVTGLLDGSYEVNLVPHLTGNFSLYIAALPDAKKASAPLGGDALVAYLAPYNIKGSPFEFQVDPGSPSAVNSTLIGDGFVSATAGMSTTFVLEL</sequence>
<dbReference type="Proteomes" id="UP000694044">
    <property type="component" value="Unassembled WGS sequence"/>
</dbReference>
<evidence type="ECO:0000313" key="2">
    <source>
        <dbReference type="Proteomes" id="UP000694044"/>
    </source>
</evidence>
<dbReference type="EMBL" id="JAGDFM010001161">
    <property type="protein sequence ID" value="KAG7375451.1"/>
    <property type="molecule type" value="Genomic_DNA"/>
</dbReference>
<evidence type="ECO:0000313" key="1">
    <source>
        <dbReference type="EMBL" id="KAG7375451.1"/>
    </source>
</evidence>